<sequence length="170" mass="19557">MSIYYALAGGVVIEREGMRERKERGRKRKFGRAAKSLSPPSPPVELKTVKVVDAEGSDEGPFAGAAQPSSAADGDAEARERFINKFIPETRQQIFPNDPDKMFSNVLNRETKHKGRMYRERGNELDSKYEDYEIFLNKEPKVPHSVKSKEKYRIYLKKNKRNTPYAKIFL</sequence>
<evidence type="ECO:0000313" key="3">
    <source>
        <dbReference type="Proteomes" id="UP000299102"/>
    </source>
</evidence>
<evidence type="ECO:0000256" key="1">
    <source>
        <dbReference type="SAM" id="MobiDB-lite"/>
    </source>
</evidence>
<keyword evidence="3" id="KW-1185">Reference proteome</keyword>
<name>A0A4C2AH96_EUMVA</name>
<gene>
    <name evidence="2" type="ORF">EVAR_67379_1</name>
</gene>
<dbReference type="Proteomes" id="UP000299102">
    <property type="component" value="Unassembled WGS sequence"/>
</dbReference>
<protein>
    <submittedName>
        <fullName evidence="2">Uncharacterized protein</fullName>
    </submittedName>
</protein>
<dbReference type="EMBL" id="BGZK01003168">
    <property type="protein sequence ID" value="GBP98573.1"/>
    <property type="molecule type" value="Genomic_DNA"/>
</dbReference>
<dbReference type="AlphaFoldDB" id="A0A4C2AH96"/>
<evidence type="ECO:0000313" key="2">
    <source>
        <dbReference type="EMBL" id="GBP98573.1"/>
    </source>
</evidence>
<accession>A0A4C2AH96</accession>
<organism evidence="2 3">
    <name type="scientific">Eumeta variegata</name>
    <name type="common">Bagworm moth</name>
    <name type="synonym">Eumeta japonica</name>
    <dbReference type="NCBI Taxonomy" id="151549"/>
    <lineage>
        <taxon>Eukaryota</taxon>
        <taxon>Metazoa</taxon>
        <taxon>Ecdysozoa</taxon>
        <taxon>Arthropoda</taxon>
        <taxon>Hexapoda</taxon>
        <taxon>Insecta</taxon>
        <taxon>Pterygota</taxon>
        <taxon>Neoptera</taxon>
        <taxon>Endopterygota</taxon>
        <taxon>Lepidoptera</taxon>
        <taxon>Glossata</taxon>
        <taxon>Ditrysia</taxon>
        <taxon>Tineoidea</taxon>
        <taxon>Psychidae</taxon>
        <taxon>Oiketicinae</taxon>
        <taxon>Eumeta</taxon>
    </lineage>
</organism>
<reference evidence="2 3" key="1">
    <citation type="journal article" date="2019" name="Commun. Biol.">
        <title>The bagworm genome reveals a unique fibroin gene that provides high tensile strength.</title>
        <authorList>
            <person name="Kono N."/>
            <person name="Nakamura H."/>
            <person name="Ohtoshi R."/>
            <person name="Tomita M."/>
            <person name="Numata K."/>
            <person name="Arakawa K."/>
        </authorList>
    </citation>
    <scope>NUCLEOTIDE SEQUENCE [LARGE SCALE GENOMIC DNA]</scope>
</reference>
<feature type="region of interest" description="Disordered" evidence="1">
    <location>
        <begin position="18"/>
        <end position="75"/>
    </location>
</feature>
<comment type="caution">
    <text evidence="2">The sequence shown here is derived from an EMBL/GenBank/DDBJ whole genome shotgun (WGS) entry which is preliminary data.</text>
</comment>
<proteinExistence type="predicted"/>